<organism evidence="2 3">
    <name type="scientific">Pleuronectes platessa</name>
    <name type="common">European plaice</name>
    <dbReference type="NCBI Taxonomy" id="8262"/>
    <lineage>
        <taxon>Eukaryota</taxon>
        <taxon>Metazoa</taxon>
        <taxon>Chordata</taxon>
        <taxon>Craniata</taxon>
        <taxon>Vertebrata</taxon>
        <taxon>Euteleostomi</taxon>
        <taxon>Actinopterygii</taxon>
        <taxon>Neopterygii</taxon>
        <taxon>Teleostei</taxon>
        <taxon>Neoteleostei</taxon>
        <taxon>Acanthomorphata</taxon>
        <taxon>Carangaria</taxon>
        <taxon>Pleuronectiformes</taxon>
        <taxon>Pleuronectoidei</taxon>
        <taxon>Pleuronectidae</taxon>
        <taxon>Pleuronectes</taxon>
    </lineage>
</organism>
<dbReference type="Proteomes" id="UP001153269">
    <property type="component" value="Unassembled WGS sequence"/>
</dbReference>
<feature type="region of interest" description="Disordered" evidence="1">
    <location>
        <begin position="14"/>
        <end position="57"/>
    </location>
</feature>
<keyword evidence="3" id="KW-1185">Reference proteome</keyword>
<feature type="compositionally biased region" description="Polar residues" evidence="1">
    <location>
        <begin position="14"/>
        <end position="25"/>
    </location>
</feature>
<proteinExistence type="predicted"/>
<protein>
    <submittedName>
        <fullName evidence="2">Uncharacterized protein</fullName>
    </submittedName>
</protein>
<dbReference type="EMBL" id="CADEAL010004109">
    <property type="protein sequence ID" value="CAB1451952.1"/>
    <property type="molecule type" value="Genomic_DNA"/>
</dbReference>
<accession>A0A9N7Z6U6</accession>
<evidence type="ECO:0000256" key="1">
    <source>
        <dbReference type="SAM" id="MobiDB-lite"/>
    </source>
</evidence>
<reference evidence="2" key="1">
    <citation type="submission" date="2020-03" db="EMBL/GenBank/DDBJ databases">
        <authorList>
            <person name="Weist P."/>
        </authorList>
    </citation>
    <scope>NUCLEOTIDE SEQUENCE</scope>
</reference>
<sequence>MTVNSFLDMKSQFEQSGLSHASVRNKTNREEVRVSPSSRSRYGSMEPAADCGRAPGRDKTKAYITLSRTFVVRDVAGPVGFNSGSAPDRRETKERCRAMSLEDSETVHQTVLEDVGPP</sequence>
<comment type="caution">
    <text evidence="2">The sequence shown here is derived from an EMBL/GenBank/DDBJ whole genome shotgun (WGS) entry which is preliminary data.</text>
</comment>
<gene>
    <name evidence="2" type="ORF">PLEPLA_LOCUS39691</name>
</gene>
<dbReference type="AlphaFoldDB" id="A0A9N7Z6U6"/>
<evidence type="ECO:0000313" key="2">
    <source>
        <dbReference type="EMBL" id="CAB1451952.1"/>
    </source>
</evidence>
<name>A0A9N7Z6U6_PLEPL</name>
<evidence type="ECO:0000313" key="3">
    <source>
        <dbReference type="Proteomes" id="UP001153269"/>
    </source>
</evidence>